<gene>
    <name evidence="2" type="ORF">K432DRAFT_302569</name>
</gene>
<dbReference type="Gene3D" id="1.10.472.10">
    <property type="entry name" value="Cyclin-like"/>
    <property type="match status" value="1"/>
</dbReference>
<dbReference type="Proteomes" id="UP000250266">
    <property type="component" value="Unassembled WGS sequence"/>
</dbReference>
<feature type="non-terminal residue" evidence="2">
    <location>
        <position position="80"/>
    </location>
</feature>
<proteinExistence type="predicted"/>
<dbReference type="InterPro" id="IPR036915">
    <property type="entry name" value="Cyclin-like_sf"/>
</dbReference>
<evidence type="ECO:0000313" key="2">
    <source>
        <dbReference type="EMBL" id="OCK78176.1"/>
    </source>
</evidence>
<organism evidence="2 3">
    <name type="scientific">Lepidopterella palustris CBS 459.81</name>
    <dbReference type="NCBI Taxonomy" id="1314670"/>
    <lineage>
        <taxon>Eukaryota</taxon>
        <taxon>Fungi</taxon>
        <taxon>Dikarya</taxon>
        <taxon>Ascomycota</taxon>
        <taxon>Pezizomycotina</taxon>
        <taxon>Dothideomycetes</taxon>
        <taxon>Pleosporomycetidae</taxon>
        <taxon>Mytilinidiales</taxon>
        <taxon>Argynnaceae</taxon>
        <taxon>Lepidopterella</taxon>
    </lineage>
</organism>
<dbReference type="SUPFAM" id="SSF47954">
    <property type="entry name" value="Cyclin-like"/>
    <property type="match status" value="1"/>
</dbReference>
<keyword evidence="3" id="KW-1185">Reference proteome</keyword>
<dbReference type="EMBL" id="KV745076">
    <property type="protein sequence ID" value="OCK78176.1"/>
    <property type="molecule type" value="Genomic_DNA"/>
</dbReference>
<name>A0A8E2E6P1_9PEZI</name>
<reference evidence="2 3" key="1">
    <citation type="journal article" date="2016" name="Nat. Commun.">
        <title>Ectomycorrhizal ecology is imprinted in the genome of the dominant symbiotic fungus Cenococcum geophilum.</title>
        <authorList>
            <consortium name="DOE Joint Genome Institute"/>
            <person name="Peter M."/>
            <person name="Kohler A."/>
            <person name="Ohm R.A."/>
            <person name="Kuo A."/>
            <person name="Krutzmann J."/>
            <person name="Morin E."/>
            <person name="Arend M."/>
            <person name="Barry K.W."/>
            <person name="Binder M."/>
            <person name="Choi C."/>
            <person name="Clum A."/>
            <person name="Copeland A."/>
            <person name="Grisel N."/>
            <person name="Haridas S."/>
            <person name="Kipfer T."/>
            <person name="LaButti K."/>
            <person name="Lindquist E."/>
            <person name="Lipzen A."/>
            <person name="Maire R."/>
            <person name="Meier B."/>
            <person name="Mihaltcheva S."/>
            <person name="Molinier V."/>
            <person name="Murat C."/>
            <person name="Poggeler S."/>
            <person name="Quandt C.A."/>
            <person name="Sperisen C."/>
            <person name="Tritt A."/>
            <person name="Tisserant E."/>
            <person name="Crous P.W."/>
            <person name="Henrissat B."/>
            <person name="Nehls U."/>
            <person name="Egli S."/>
            <person name="Spatafora J.W."/>
            <person name="Grigoriev I.V."/>
            <person name="Martin F.M."/>
        </authorList>
    </citation>
    <scope>NUCLEOTIDE SEQUENCE [LARGE SCALE GENOMIC DNA]</scope>
    <source>
        <strain evidence="2 3">CBS 459.81</strain>
    </source>
</reference>
<dbReference type="Pfam" id="PF02984">
    <property type="entry name" value="Cyclin_C"/>
    <property type="match status" value="1"/>
</dbReference>
<feature type="domain" description="Cyclin C-terminal" evidence="1">
    <location>
        <begin position="1"/>
        <end position="77"/>
    </location>
</feature>
<protein>
    <recommendedName>
        <fullName evidence="1">Cyclin C-terminal domain-containing protein</fullName>
    </recommendedName>
</protein>
<dbReference type="AlphaFoldDB" id="A0A8E2E6P1"/>
<accession>A0A8E2E6P1</accession>
<evidence type="ECO:0000313" key="3">
    <source>
        <dbReference type="Proteomes" id="UP000250266"/>
    </source>
</evidence>
<sequence>YLLKAILIDKRFIAERPSLIAATIYCLSPTFIQTSRYKYKQLYPIMNLIIEYYKNLYNYYLAIFKKYSRRENIEVALLIK</sequence>
<evidence type="ECO:0000259" key="1">
    <source>
        <dbReference type="Pfam" id="PF02984"/>
    </source>
</evidence>
<dbReference type="InterPro" id="IPR004367">
    <property type="entry name" value="Cyclin_C-dom"/>
</dbReference>